<gene>
    <name evidence="2" type="ORF">S12H4_29650</name>
</gene>
<dbReference type="EMBL" id="BARW01017122">
    <property type="protein sequence ID" value="GAI99084.1"/>
    <property type="molecule type" value="Genomic_DNA"/>
</dbReference>
<feature type="non-terminal residue" evidence="2">
    <location>
        <position position="1"/>
    </location>
</feature>
<feature type="coiled-coil region" evidence="1">
    <location>
        <begin position="9"/>
        <end position="57"/>
    </location>
</feature>
<evidence type="ECO:0000313" key="2">
    <source>
        <dbReference type="EMBL" id="GAI99084.1"/>
    </source>
</evidence>
<sequence length="152" mass="16346">KSGQSGDRVTELEDLMAQKDEELTKANARIIELEQTVANLDSEVVSLKQALAESEERLTTINHSLAEAVAVYKDLVAQSNPEVPEELITGDTIEAINESLEKAKTLVNRVKQGLEAEITAGKVPAGAPIRTPPDLSALSPREKINYAIGGKT</sequence>
<evidence type="ECO:0000256" key="1">
    <source>
        <dbReference type="SAM" id="Coils"/>
    </source>
</evidence>
<organism evidence="2">
    <name type="scientific">marine sediment metagenome</name>
    <dbReference type="NCBI Taxonomy" id="412755"/>
    <lineage>
        <taxon>unclassified sequences</taxon>
        <taxon>metagenomes</taxon>
        <taxon>ecological metagenomes</taxon>
    </lineage>
</organism>
<dbReference type="AlphaFoldDB" id="X1V382"/>
<keyword evidence="1" id="KW-0175">Coiled coil</keyword>
<proteinExistence type="predicted"/>
<name>X1V382_9ZZZZ</name>
<comment type="caution">
    <text evidence="2">The sequence shown here is derived from an EMBL/GenBank/DDBJ whole genome shotgun (WGS) entry which is preliminary data.</text>
</comment>
<accession>X1V382</accession>
<protein>
    <submittedName>
        <fullName evidence="2">Uncharacterized protein</fullName>
    </submittedName>
</protein>
<dbReference type="Gene3D" id="1.20.5.340">
    <property type="match status" value="1"/>
</dbReference>
<reference evidence="2" key="1">
    <citation type="journal article" date="2014" name="Front. Microbiol.">
        <title>High frequency of phylogenetically diverse reductive dehalogenase-homologous genes in deep subseafloor sedimentary metagenomes.</title>
        <authorList>
            <person name="Kawai M."/>
            <person name="Futagami T."/>
            <person name="Toyoda A."/>
            <person name="Takaki Y."/>
            <person name="Nishi S."/>
            <person name="Hori S."/>
            <person name="Arai W."/>
            <person name="Tsubouchi T."/>
            <person name="Morono Y."/>
            <person name="Uchiyama I."/>
            <person name="Ito T."/>
            <person name="Fujiyama A."/>
            <person name="Inagaki F."/>
            <person name="Takami H."/>
        </authorList>
    </citation>
    <scope>NUCLEOTIDE SEQUENCE</scope>
    <source>
        <strain evidence="2">Expedition CK06-06</strain>
    </source>
</reference>